<proteinExistence type="predicted"/>
<evidence type="ECO:0000313" key="1">
    <source>
        <dbReference type="EMBL" id="CAG8815741.1"/>
    </source>
</evidence>
<sequence length="60" mass="6813">SDMGDEIVSHNDDIQESNLSCVGIAKRRLLEMLIIPDAAFEKALGLCVRMKFAYWNHAYL</sequence>
<keyword evidence="2" id="KW-1185">Reference proteome</keyword>
<dbReference type="AlphaFoldDB" id="A0A9N9KA51"/>
<comment type="caution">
    <text evidence="1">The sequence shown here is derived from an EMBL/GenBank/DDBJ whole genome shotgun (WGS) entry which is preliminary data.</text>
</comment>
<reference evidence="1" key="1">
    <citation type="submission" date="2021-06" db="EMBL/GenBank/DDBJ databases">
        <authorList>
            <person name="Kallberg Y."/>
            <person name="Tangrot J."/>
            <person name="Rosling A."/>
        </authorList>
    </citation>
    <scope>NUCLEOTIDE SEQUENCE</scope>
    <source>
        <strain evidence="1">FL966</strain>
    </source>
</reference>
<dbReference type="Proteomes" id="UP000789759">
    <property type="component" value="Unassembled WGS sequence"/>
</dbReference>
<feature type="non-terminal residue" evidence="1">
    <location>
        <position position="60"/>
    </location>
</feature>
<gene>
    <name evidence="1" type="ORF">CPELLU_LOCUS19174</name>
</gene>
<protein>
    <submittedName>
        <fullName evidence="1">14328_t:CDS:1</fullName>
    </submittedName>
</protein>
<feature type="non-terminal residue" evidence="1">
    <location>
        <position position="1"/>
    </location>
</feature>
<name>A0A9N9KA51_9GLOM</name>
<organism evidence="1 2">
    <name type="scientific">Cetraspora pellucida</name>
    <dbReference type="NCBI Taxonomy" id="1433469"/>
    <lineage>
        <taxon>Eukaryota</taxon>
        <taxon>Fungi</taxon>
        <taxon>Fungi incertae sedis</taxon>
        <taxon>Mucoromycota</taxon>
        <taxon>Glomeromycotina</taxon>
        <taxon>Glomeromycetes</taxon>
        <taxon>Diversisporales</taxon>
        <taxon>Gigasporaceae</taxon>
        <taxon>Cetraspora</taxon>
    </lineage>
</organism>
<dbReference type="EMBL" id="CAJVQA010043410">
    <property type="protein sequence ID" value="CAG8815741.1"/>
    <property type="molecule type" value="Genomic_DNA"/>
</dbReference>
<evidence type="ECO:0000313" key="2">
    <source>
        <dbReference type="Proteomes" id="UP000789759"/>
    </source>
</evidence>
<accession>A0A9N9KA51</accession>